<dbReference type="Gene3D" id="3.40.50.10140">
    <property type="entry name" value="Toll/interleukin-1 receptor homology (TIR) domain"/>
    <property type="match status" value="1"/>
</dbReference>
<dbReference type="Pfam" id="PF13676">
    <property type="entry name" value="TIR_2"/>
    <property type="match status" value="1"/>
</dbReference>
<dbReference type="InterPro" id="IPR029030">
    <property type="entry name" value="Caspase-like_dom_sf"/>
</dbReference>
<dbReference type="SUPFAM" id="SSF52200">
    <property type="entry name" value="Toll/Interleukin receptor TIR domain"/>
    <property type="match status" value="1"/>
</dbReference>
<accession>A0AA95H9K7</accession>
<dbReference type="SUPFAM" id="SSF52129">
    <property type="entry name" value="Caspase-like"/>
    <property type="match status" value="1"/>
</dbReference>
<dbReference type="InterPro" id="IPR052039">
    <property type="entry name" value="Caspase-related_regulators"/>
</dbReference>
<dbReference type="GO" id="GO:0004197">
    <property type="term" value="F:cysteine-type endopeptidase activity"/>
    <property type="evidence" value="ECO:0007669"/>
    <property type="project" value="InterPro"/>
</dbReference>
<dbReference type="PANTHER" id="PTHR22576:SF37">
    <property type="entry name" value="MUCOSA-ASSOCIATED LYMPHOID TISSUE LYMPHOMA TRANSLOCATION PROTEIN 1"/>
    <property type="match status" value="1"/>
</dbReference>
<name>A0AA95H9K7_9GAMM</name>
<evidence type="ECO:0000259" key="1">
    <source>
        <dbReference type="PROSITE" id="PS50104"/>
    </source>
</evidence>
<reference evidence="2" key="2">
    <citation type="submission" date="2023-04" db="EMBL/GenBank/DDBJ databases">
        <authorList>
            <person name="Beletskiy A.V."/>
            <person name="Mardanov A.V."/>
            <person name="Ravin N.V."/>
        </authorList>
    </citation>
    <scope>NUCLEOTIDE SEQUENCE</scope>
    <source>
        <strain evidence="2">GKL-01</strain>
    </source>
</reference>
<reference evidence="2" key="1">
    <citation type="journal article" date="2023" name="Int. J. Mol. Sci.">
        <title>Metagenomics Revealed a New Genus 'Candidatus Thiocaldithrix dubininis' gen. nov., sp. nov. and a New Species 'Candidatus Thiothrix putei' sp. nov. in the Family Thiotrichaceae, Some Members of Which Have Traits of Both Na+- and H+-Motive Energetics.</title>
        <authorList>
            <person name="Ravin N.V."/>
            <person name="Muntyan M.S."/>
            <person name="Smolyakov D.D."/>
            <person name="Rudenko T.S."/>
            <person name="Beletsky A.V."/>
            <person name="Mardanov A.V."/>
            <person name="Grabovich M.Y."/>
        </authorList>
    </citation>
    <scope>NUCLEOTIDE SEQUENCE</scope>
    <source>
        <strain evidence="2">GKL-01</strain>
    </source>
</reference>
<sequence length="413" mass="45430">MQSPAHNACLLIGIADYQYIRPLPASVIADVDALRALIASQQLGFYAAGQHLYLTNEAASKAAIQAALAQLAQWATPSSTVLIYISSHGQHLANGVNAGSYLLPVETQVDSDGLIVPETAMSHQEFSHCLRQIKAKRLVVLLDLCHAGGMGEAKDTGQTAYLNGFADRHLSLLAGGSGRVIMAASRANEQSWILHNDHNSLFTKHLLAGLQGNALSVGGVIRVFDLFNYVQPRVTAEKAEQHPIFKAELEENFPIAIVPTASTHTISEQAKAETGFAYDVFVSYCKEVDEDAEWVQNQLIPALKQAGVKVCADSELGCFRLGRPLLTEMQRAVEYSRFTLAVFSPDYLQSGFTELENTMAQFLGAETNDTRFMGLIWRDCKPDLRFRSRLLLNMQVSQEFNANIQRLAYECLH</sequence>
<gene>
    <name evidence="2" type="ORF">QJT80_05395</name>
</gene>
<feature type="domain" description="TIR" evidence="1">
    <location>
        <begin position="276"/>
        <end position="412"/>
    </location>
</feature>
<evidence type="ECO:0000313" key="2">
    <source>
        <dbReference type="EMBL" id="WGZ91915.1"/>
    </source>
</evidence>
<dbReference type="GO" id="GO:0006508">
    <property type="term" value="P:proteolysis"/>
    <property type="evidence" value="ECO:0007669"/>
    <property type="project" value="InterPro"/>
</dbReference>
<organism evidence="2">
    <name type="scientific">Candidatus Thiocaldithrix dubininis</name>
    <dbReference type="NCBI Taxonomy" id="3080823"/>
    <lineage>
        <taxon>Bacteria</taxon>
        <taxon>Pseudomonadati</taxon>
        <taxon>Pseudomonadota</taxon>
        <taxon>Gammaproteobacteria</taxon>
        <taxon>Thiotrichales</taxon>
        <taxon>Thiotrichaceae</taxon>
        <taxon>Candidatus Thiocaldithrix</taxon>
    </lineage>
</organism>
<dbReference type="PANTHER" id="PTHR22576">
    <property type="entry name" value="MUCOSA ASSOCIATED LYMPHOID TISSUE LYMPHOMA TRANSLOCATION PROTEIN 1/PARACASPASE"/>
    <property type="match status" value="1"/>
</dbReference>
<dbReference type="PROSITE" id="PS50104">
    <property type="entry name" value="TIR"/>
    <property type="match status" value="1"/>
</dbReference>
<dbReference type="Pfam" id="PF00656">
    <property type="entry name" value="Peptidase_C14"/>
    <property type="match status" value="1"/>
</dbReference>
<dbReference type="Gene3D" id="3.40.50.1460">
    <property type="match status" value="1"/>
</dbReference>
<dbReference type="AlphaFoldDB" id="A0AA95H9K7"/>
<dbReference type="Proteomes" id="UP001300672">
    <property type="component" value="Chromosome"/>
</dbReference>
<dbReference type="GO" id="GO:0007165">
    <property type="term" value="P:signal transduction"/>
    <property type="evidence" value="ECO:0007669"/>
    <property type="project" value="InterPro"/>
</dbReference>
<dbReference type="InterPro" id="IPR035897">
    <property type="entry name" value="Toll_tir_struct_dom_sf"/>
</dbReference>
<dbReference type="EMBL" id="CP124755">
    <property type="protein sequence ID" value="WGZ91915.1"/>
    <property type="molecule type" value="Genomic_DNA"/>
</dbReference>
<proteinExistence type="predicted"/>
<dbReference type="SMART" id="SM00255">
    <property type="entry name" value="TIR"/>
    <property type="match status" value="1"/>
</dbReference>
<dbReference type="InterPro" id="IPR011600">
    <property type="entry name" value="Pept_C14_caspase"/>
</dbReference>
<dbReference type="KEGG" id="tdu:QJT80_05395"/>
<dbReference type="InterPro" id="IPR000157">
    <property type="entry name" value="TIR_dom"/>
</dbReference>
<protein>
    <submittedName>
        <fullName evidence="2">Caspase family protein</fullName>
    </submittedName>
</protein>